<dbReference type="STRING" id="454136.NIES2119_08175"/>
<keyword evidence="2" id="KW-1133">Transmembrane helix</keyword>
<keyword evidence="1" id="KW-0175">Coiled coil</keyword>
<feature type="transmembrane region" description="Helical" evidence="2">
    <location>
        <begin position="1026"/>
        <end position="1049"/>
    </location>
</feature>
<feature type="transmembrane region" description="Helical" evidence="2">
    <location>
        <begin position="132"/>
        <end position="152"/>
    </location>
</feature>
<keyword evidence="2" id="KW-0812">Transmembrane</keyword>
<dbReference type="AlphaFoldDB" id="A0A1U7IP31"/>
<proteinExistence type="predicted"/>
<dbReference type="RefSeq" id="WP_073592959.1">
    <property type="nucleotide sequence ID" value="NZ_MRCE01000006.1"/>
</dbReference>
<feature type="transmembrane region" description="Helical" evidence="2">
    <location>
        <begin position="46"/>
        <end position="73"/>
    </location>
</feature>
<protein>
    <submittedName>
        <fullName evidence="3">Uncharacterized protein</fullName>
    </submittedName>
</protein>
<reference evidence="3 4" key="1">
    <citation type="submission" date="2016-11" db="EMBL/GenBank/DDBJ databases">
        <title>Draft Genome Sequences of Nine Cyanobacterial Strains from Diverse Habitats.</title>
        <authorList>
            <person name="Zhu T."/>
            <person name="Hou S."/>
            <person name="Lu X."/>
            <person name="Hess W.R."/>
        </authorList>
    </citation>
    <scope>NUCLEOTIDE SEQUENCE [LARGE SCALE GENOMIC DNA]</scope>
    <source>
        <strain evidence="3 4">IAM M-71</strain>
    </source>
</reference>
<name>A0A1U7IP31_9CYAN</name>
<evidence type="ECO:0000313" key="3">
    <source>
        <dbReference type="EMBL" id="OKH39097.1"/>
    </source>
</evidence>
<accession>A0A1U7IP31</accession>
<feature type="coiled-coil region" evidence="1">
    <location>
        <begin position="980"/>
        <end position="1011"/>
    </location>
</feature>
<keyword evidence="2" id="KW-0472">Membrane</keyword>
<gene>
    <name evidence="3" type="ORF">NIES2119_08175</name>
</gene>
<dbReference type="EMBL" id="MRCE01000006">
    <property type="protein sequence ID" value="OKH39097.1"/>
    <property type="molecule type" value="Genomic_DNA"/>
</dbReference>
<feature type="transmembrane region" description="Helical" evidence="2">
    <location>
        <begin position="99"/>
        <end position="123"/>
    </location>
</feature>
<evidence type="ECO:0000256" key="1">
    <source>
        <dbReference type="SAM" id="Coils"/>
    </source>
</evidence>
<evidence type="ECO:0000256" key="2">
    <source>
        <dbReference type="SAM" id="Phobius"/>
    </source>
</evidence>
<evidence type="ECO:0000313" key="4">
    <source>
        <dbReference type="Proteomes" id="UP000185860"/>
    </source>
</evidence>
<comment type="caution">
    <text evidence="3">The sequence shown here is derived from an EMBL/GenBank/DDBJ whole genome shotgun (WGS) entry which is preliminary data.</text>
</comment>
<organism evidence="3 4">
    <name type="scientific">[Phormidium ambiguum] IAM M-71</name>
    <dbReference type="NCBI Taxonomy" id="454136"/>
    <lineage>
        <taxon>Bacteria</taxon>
        <taxon>Bacillati</taxon>
        <taxon>Cyanobacteriota</taxon>
        <taxon>Cyanophyceae</taxon>
        <taxon>Oscillatoriophycideae</taxon>
        <taxon>Aerosakkonematales</taxon>
        <taxon>Aerosakkonemataceae</taxon>
        <taxon>Floridanema</taxon>
    </lineage>
</organism>
<sequence>MIEILNMQLGLNQLSFWLAQIVTPVTPTTPVVAPERAALVFSGPQFFAALISGVLIAFAFQFLLTNFGVAFLLGRESSSDSDRNRNDESDSLGTTVKKISWWIGLATLITVSLAVLGATYLAVKLSLVTSPILGAIIGLTIWGAYLLLLVWASSSAVGSLIGSVINTATSGFQSIVGTAAAAIGAKATSNQIVSTAEAAAAAVGRQIGSAVDPLTIRENLEDYLQTLRPPELDLPRIRREFENVLNDPQLAAVAGSEGLSKINRQTFVDLVGNNTALSKRDVNRIVDTLEDSWKQAVNKLNPQRDVMGELVNYLKSAQTKELRSPELNQKLDVLISEMRQQKQNTQEQTEKTPGFMQQAVQYGMNTAMGVLLGRTDLSDLDIEAILNRLKDTKDRVASGASQVTSQVRDNVPALPPSTPNTIRLDVENYLLNSYSWHFNRETIKHEFRQLIYDTEADSGAVRRQLERLSRSDFMNLLQQRDDLTPVRRNEIADQLEAIRLDVLAQVQKIEGTEYNQDVRTRVESYLRNTGKDELNPEGIKRDFRTLIDDPQAGYEQLRDRLSHFDRDTFVQLLSQRKDLTQEDAERIVSDLENTRNSVLAQAQKVQEQAKAQVEALWLNLESYLRNTGKEELNPDSIKRELNILLSNPNAALPLIRARLSRFDRDTLVKLLSQRRDLSEEQANQIIDQVQSTWSGVTHAPQIAVDKTKEQYDRVTNAIADYLRNTGKDELNPEGIKRDFAKLFANPQEGSIALRERLSQVDRDTLVKLLSQRQDLSEEQVNQVIDQIQDNIRSIVRAPRRLAQRTQAKVADFQATLEDYLRNTGKDALNPEGIKRDISLLLHDPRTGMDSLGDRISQIDRDTAIKLLSQRPDISEAEATRIVDQIISVRDQFVEQVRSIQRRIQDVIDSIFARIRNYLNSLDRPELNYDGIKRDVRKLFDDPQAGFDAIRDRLSHFNRDTAVAILSSREDISEADANRIVDQIESARNTVLQRAERIQKEAQYRVEEVKRQAAKSAEETRKAARNAAWWLFGTAFVSAICAAVAGFIAVPSL</sequence>
<dbReference type="OrthoDB" id="415154at2"/>
<dbReference type="Proteomes" id="UP000185860">
    <property type="component" value="Unassembled WGS sequence"/>
</dbReference>